<proteinExistence type="predicted"/>
<dbReference type="Proteomes" id="UP001165064">
    <property type="component" value="Unassembled WGS sequence"/>
</dbReference>
<protein>
    <submittedName>
        <fullName evidence="1">Unnamed protein product</fullName>
    </submittedName>
</protein>
<name>A0ACB5SXS5_AMBMO</name>
<gene>
    <name evidence="1" type="ORF">Amon02_000254900</name>
</gene>
<reference evidence="1" key="1">
    <citation type="submission" date="2023-04" db="EMBL/GenBank/DDBJ databases">
        <title>Ambrosiozyma monospora NBRC 10751.</title>
        <authorList>
            <person name="Ichikawa N."/>
            <person name="Sato H."/>
            <person name="Tonouchi N."/>
        </authorList>
    </citation>
    <scope>NUCLEOTIDE SEQUENCE</scope>
    <source>
        <strain evidence="1">NBRC 10751</strain>
    </source>
</reference>
<evidence type="ECO:0000313" key="2">
    <source>
        <dbReference type="Proteomes" id="UP001165064"/>
    </source>
</evidence>
<comment type="caution">
    <text evidence="1">The sequence shown here is derived from an EMBL/GenBank/DDBJ whole genome shotgun (WGS) entry which is preliminary data.</text>
</comment>
<accession>A0ACB5SXS5</accession>
<keyword evidence="2" id="KW-1185">Reference proteome</keyword>
<organism evidence="1 2">
    <name type="scientific">Ambrosiozyma monospora</name>
    <name type="common">Yeast</name>
    <name type="synonym">Endomycopsis monosporus</name>
    <dbReference type="NCBI Taxonomy" id="43982"/>
    <lineage>
        <taxon>Eukaryota</taxon>
        <taxon>Fungi</taxon>
        <taxon>Dikarya</taxon>
        <taxon>Ascomycota</taxon>
        <taxon>Saccharomycotina</taxon>
        <taxon>Pichiomycetes</taxon>
        <taxon>Pichiales</taxon>
        <taxon>Pichiaceae</taxon>
        <taxon>Ambrosiozyma</taxon>
    </lineage>
</organism>
<dbReference type="EMBL" id="BSXS01001486">
    <property type="protein sequence ID" value="GME76323.1"/>
    <property type="molecule type" value="Genomic_DNA"/>
</dbReference>
<evidence type="ECO:0000313" key="1">
    <source>
        <dbReference type="EMBL" id="GME76323.1"/>
    </source>
</evidence>
<sequence>MDDVQSRHSTGNSNTNSNSRNKKEKENNKDQFQGDSQSIDPEQQLNNFKKPSLLGHSVRSIASEPNFPKNRSTSYNQTIISDSVNTTATTGDFFDTVDYLGGGSNSIHLDDNSNSANDNDNDKTPSHSLLSAPVTAPILGQGSRLADGSDYVSVDELKQEGGLLNDEAAVVLDDILDEEGHLKDDALQQEQKQKLKEKEDEAEAAVPVSSGSAFDDDTNADDSSVVKKTLAPPSVSSHASKAKGAVVDTEKELELEHKLDHPQVLGGDMGKFIAPAAAHHNESDYKQDQPPHSTTTQTPAQATTTTTATPAANTTTTTTSGVPTPAPASSLIDEPLENEFIKPQEVITLDEILNKVNDGEPVTSLTGDDHDLKTPTDPKTTIPKDIKEPQVPDSAIEIDSSNTVPASSRDGSLSRLSSQSRPSTTTATATPAVTVAVSAEEKTRSAQSPFREGTGTHRPHLARGESYHSGVSNDDFAPSIHSTHSGSGAASIHSAHSATSNTAPLDLGSGSGVQLSSAANERRPRHDPSSVGVSNIGSKIRNESSLNYLRKISRSRSRASRKSAGSRSTGDGEEGDVGKGHKGFSKFASMESDLDDVINNALLLVEENSCSVEDGGKIIGGDGEKDDIVRSLHES</sequence>